<keyword evidence="4 7" id="KW-1133">Transmembrane helix</keyword>
<evidence type="ECO:0000313" key="9">
    <source>
        <dbReference type="Proteomes" id="UP000693970"/>
    </source>
</evidence>
<keyword evidence="6" id="KW-0325">Glycoprotein</keyword>
<keyword evidence="3 7" id="KW-0812">Transmembrane</keyword>
<evidence type="ECO:0000256" key="2">
    <source>
        <dbReference type="ARBA" id="ARBA00007168"/>
    </source>
</evidence>
<evidence type="ECO:0000256" key="4">
    <source>
        <dbReference type="ARBA" id="ARBA00022989"/>
    </source>
</evidence>
<comment type="caution">
    <text evidence="8">The sequence shown here is derived from an EMBL/GenBank/DDBJ whole genome shotgun (WGS) entry which is preliminary data.</text>
</comment>
<dbReference type="PANTHER" id="PTHR12385:SF14">
    <property type="entry name" value="CHOLINE TRANSPORTER-LIKE 2"/>
    <property type="match status" value="1"/>
</dbReference>
<comment type="subcellular location">
    <subcellularLocation>
        <location evidence="7">Cell membrane</location>
        <topology evidence="7">Multi-pass membrane protein</topology>
    </subcellularLocation>
    <subcellularLocation>
        <location evidence="1">Membrane</location>
        <topology evidence="1">Multi-pass membrane protein</topology>
    </subcellularLocation>
</comment>
<dbReference type="Pfam" id="PF04515">
    <property type="entry name" value="Choline_transpo"/>
    <property type="match status" value="1"/>
</dbReference>
<feature type="transmembrane region" description="Helical" evidence="7">
    <location>
        <begin position="642"/>
        <end position="664"/>
    </location>
</feature>
<proteinExistence type="inferred from homology"/>
<evidence type="ECO:0000256" key="7">
    <source>
        <dbReference type="RuleBase" id="RU368066"/>
    </source>
</evidence>
<accession>A0A9K3LVW5</accession>
<feature type="transmembrane region" description="Helical" evidence="7">
    <location>
        <begin position="610"/>
        <end position="630"/>
    </location>
</feature>
<feature type="transmembrane region" description="Helical" evidence="7">
    <location>
        <begin position="307"/>
        <end position="329"/>
    </location>
</feature>
<dbReference type="EMBL" id="JAGRRH010000005">
    <property type="protein sequence ID" value="KAG7369488.1"/>
    <property type="molecule type" value="Genomic_DNA"/>
</dbReference>
<reference evidence="8" key="1">
    <citation type="journal article" date="2021" name="Sci. Rep.">
        <title>Diploid genomic architecture of Nitzschia inconspicua, an elite biomass production diatom.</title>
        <authorList>
            <person name="Oliver A."/>
            <person name="Podell S."/>
            <person name="Pinowska A."/>
            <person name="Traller J.C."/>
            <person name="Smith S.R."/>
            <person name="McClure R."/>
            <person name="Beliaev A."/>
            <person name="Bohutskyi P."/>
            <person name="Hill E.A."/>
            <person name="Rabines A."/>
            <person name="Zheng H."/>
            <person name="Allen L.Z."/>
            <person name="Kuo A."/>
            <person name="Grigoriev I.V."/>
            <person name="Allen A.E."/>
            <person name="Hazlebeck D."/>
            <person name="Allen E.E."/>
        </authorList>
    </citation>
    <scope>NUCLEOTIDE SEQUENCE</scope>
    <source>
        <strain evidence="8">Hildebrandi</strain>
    </source>
</reference>
<feature type="transmembrane region" description="Helical" evidence="7">
    <location>
        <begin position="280"/>
        <end position="300"/>
    </location>
</feature>
<dbReference type="PANTHER" id="PTHR12385">
    <property type="entry name" value="CHOLINE TRANSPORTER-LIKE (SLC FAMILY 44)"/>
    <property type="match status" value="1"/>
</dbReference>
<dbReference type="Proteomes" id="UP000693970">
    <property type="component" value="Unassembled WGS sequence"/>
</dbReference>
<reference evidence="8" key="2">
    <citation type="submission" date="2021-04" db="EMBL/GenBank/DDBJ databases">
        <authorList>
            <person name="Podell S."/>
        </authorList>
    </citation>
    <scope>NUCLEOTIDE SEQUENCE</scope>
    <source>
        <strain evidence="8">Hildebrandi</strain>
    </source>
</reference>
<dbReference type="AlphaFoldDB" id="A0A9K3LVW5"/>
<feature type="transmembrane region" description="Helical" evidence="7">
    <location>
        <begin position="51"/>
        <end position="72"/>
    </location>
</feature>
<keyword evidence="5 7" id="KW-0472">Membrane</keyword>
<comment type="function">
    <text evidence="7">Choline transporter.</text>
</comment>
<feature type="transmembrane region" description="Helical" evidence="7">
    <location>
        <begin position="394"/>
        <end position="418"/>
    </location>
</feature>
<evidence type="ECO:0000313" key="8">
    <source>
        <dbReference type="EMBL" id="KAG7369488.1"/>
    </source>
</evidence>
<dbReference type="GO" id="GO:0005886">
    <property type="term" value="C:plasma membrane"/>
    <property type="evidence" value="ECO:0007669"/>
    <property type="project" value="UniProtKB-SubCell"/>
</dbReference>
<feature type="transmembrane region" description="Helical" evidence="7">
    <location>
        <begin position="349"/>
        <end position="373"/>
    </location>
</feature>
<feature type="transmembrane region" description="Helical" evidence="7">
    <location>
        <begin position="458"/>
        <end position="488"/>
    </location>
</feature>
<evidence type="ECO:0000256" key="5">
    <source>
        <dbReference type="ARBA" id="ARBA00023136"/>
    </source>
</evidence>
<comment type="similarity">
    <text evidence="2 7">Belongs to the CTL (choline transporter-like) family.</text>
</comment>
<organism evidence="8 9">
    <name type="scientific">Nitzschia inconspicua</name>
    <dbReference type="NCBI Taxonomy" id="303405"/>
    <lineage>
        <taxon>Eukaryota</taxon>
        <taxon>Sar</taxon>
        <taxon>Stramenopiles</taxon>
        <taxon>Ochrophyta</taxon>
        <taxon>Bacillariophyta</taxon>
        <taxon>Bacillariophyceae</taxon>
        <taxon>Bacillariophycidae</taxon>
        <taxon>Bacillariales</taxon>
        <taxon>Bacillariaceae</taxon>
        <taxon>Nitzschia</taxon>
    </lineage>
</organism>
<sequence length="722" mass="81044">MSSHNNHHHYRYKETIDDYNGDSRDDHEAHELLKAPVDFDGPTRDRYCTDVLCLFFIVLAWVIMTGLGVYAVQNGDYRHVLFPLDYQGNICGTDYNGVEMVDYPYLLYVNFYTGGVCAAECPQLAGETADSLTDMQTLVTYGGIFQGPDAQLSEDFVQLSPHYQSMVTNTTTIDDNNNLNFQCTMETCFGSDDTNNSSDPRQSWTSPGVNQGFGMAYYVGDTYPLFQRCFLTKEADDQIAAYIGDDAVSSFPWTPASSFFTESSQQFFTNLYGDLWEARWYILGFGFGASLFVSLIYMALLRIPCLLTGVVWGSIALVISLFGFVGYYAYTTATEWSQLDKPPVRSDQISYTFYASYICMGISLVMLLFAICLRSSIQLAITCVQHGGAAINAMVMLLFVPFSQVCGFLAFWIVWMWFGIHLASLGSIEMKTYPIPGSDLEVTIRVYSYDDFTEYCGWYMLFCFFWTAGFIGAFGNMIVSMAVSTWYFTIDRQVSSFTVVNSIFTTSRYHLGTCAYGSLLVAIVQLIRAIITRFQKRVAQLTNQNIARCLFCFCQCCLCCVEKCLKFINKNAYVQCAIFGTPFCESGRKAFFLILRNASTVGALGMVSGGVLWIGKVVISTLTTTIAYYVMTSYMELSLHSFAAPCLTIFILSYIVAGMFMSVFELSILTVFHCYIADQEMFDGRARYADGSLKDWIDKNSTASTVESNDRSSSVAISTYKR</sequence>
<protein>
    <recommendedName>
        <fullName evidence="7">Choline transporter-like protein</fullName>
    </recommendedName>
</protein>
<evidence type="ECO:0000256" key="1">
    <source>
        <dbReference type="ARBA" id="ARBA00004141"/>
    </source>
</evidence>
<dbReference type="GO" id="GO:0022857">
    <property type="term" value="F:transmembrane transporter activity"/>
    <property type="evidence" value="ECO:0007669"/>
    <property type="project" value="UniProtKB-UniRule"/>
</dbReference>
<dbReference type="OrthoDB" id="420519at2759"/>
<keyword evidence="9" id="KW-1185">Reference proteome</keyword>
<gene>
    <name evidence="8" type="ORF">IV203_027234</name>
</gene>
<evidence type="ECO:0000256" key="3">
    <source>
        <dbReference type="ARBA" id="ARBA00022692"/>
    </source>
</evidence>
<name>A0A9K3LVW5_9STRA</name>
<dbReference type="InterPro" id="IPR007603">
    <property type="entry name" value="Choline_transptr-like"/>
</dbReference>
<evidence type="ECO:0000256" key="6">
    <source>
        <dbReference type="ARBA" id="ARBA00023180"/>
    </source>
</evidence>